<keyword evidence="1" id="KW-0812">Transmembrane</keyword>
<dbReference type="STRING" id="886293.Sinac_3277"/>
<sequence>MRKAWYNPNAPVVPTIAEIRTVRDSQRDRKRRLRGAGLLACLLHPVCDGPGVALLVFMPPVLFALSLPVFDWIAIVDPFRRADWAMGLLALPIFLPLLFSFSMTLGYTLLVLGQMLVASAMGEADQPAWPEWNPETISEGLARWIWAALFGMAVGGFPTVLYWMYCGNIDWFDRIIFADLIIMGAGYASMTLAASLLHESLAAANPITVLVAIGRIGWDYVQPSLVAGLSVMLSGGFLWTVLFAIPSLRLAAIGLWAFWVFALYSAMVSFRVLGLTYYAHSDALVWFRYRPKWATSSRAGRLYTNS</sequence>
<dbReference type="EMBL" id="CP003364">
    <property type="protein sequence ID" value="AGA27548.1"/>
    <property type="molecule type" value="Genomic_DNA"/>
</dbReference>
<dbReference type="Proteomes" id="UP000010798">
    <property type="component" value="Chromosome"/>
</dbReference>
<feature type="transmembrane region" description="Helical" evidence="1">
    <location>
        <begin position="200"/>
        <end position="218"/>
    </location>
</feature>
<protein>
    <submittedName>
        <fullName evidence="2">Uncharacterized protein</fullName>
    </submittedName>
</protein>
<dbReference type="OrthoDB" id="254482at2"/>
<keyword evidence="3" id="KW-1185">Reference proteome</keyword>
<dbReference type="RefSeq" id="WP_015246694.1">
    <property type="nucleotide sequence ID" value="NC_019892.1"/>
</dbReference>
<feature type="transmembrane region" description="Helical" evidence="1">
    <location>
        <begin position="141"/>
        <end position="163"/>
    </location>
</feature>
<keyword evidence="1" id="KW-0472">Membrane</keyword>
<dbReference type="AlphaFoldDB" id="L0DFF3"/>
<organism evidence="2 3">
    <name type="scientific">Singulisphaera acidiphila (strain ATCC BAA-1392 / DSM 18658 / VKM B-2454 / MOB10)</name>
    <dbReference type="NCBI Taxonomy" id="886293"/>
    <lineage>
        <taxon>Bacteria</taxon>
        <taxon>Pseudomonadati</taxon>
        <taxon>Planctomycetota</taxon>
        <taxon>Planctomycetia</taxon>
        <taxon>Isosphaerales</taxon>
        <taxon>Isosphaeraceae</taxon>
        <taxon>Singulisphaera</taxon>
    </lineage>
</organism>
<name>L0DFF3_SINAD</name>
<evidence type="ECO:0000313" key="3">
    <source>
        <dbReference type="Proteomes" id="UP000010798"/>
    </source>
</evidence>
<feature type="transmembrane region" description="Helical" evidence="1">
    <location>
        <begin position="225"/>
        <end position="245"/>
    </location>
</feature>
<evidence type="ECO:0000256" key="1">
    <source>
        <dbReference type="SAM" id="Phobius"/>
    </source>
</evidence>
<feature type="transmembrane region" description="Helical" evidence="1">
    <location>
        <begin position="52"/>
        <end position="76"/>
    </location>
</feature>
<gene>
    <name evidence="2" type="ordered locus">Sinac_3277</name>
</gene>
<feature type="transmembrane region" description="Helical" evidence="1">
    <location>
        <begin position="88"/>
        <end position="121"/>
    </location>
</feature>
<feature type="transmembrane region" description="Helical" evidence="1">
    <location>
        <begin position="175"/>
        <end position="194"/>
    </location>
</feature>
<proteinExistence type="predicted"/>
<dbReference type="KEGG" id="saci:Sinac_3277"/>
<reference evidence="2 3" key="1">
    <citation type="submission" date="2012-02" db="EMBL/GenBank/DDBJ databases">
        <title>Complete sequence of chromosome of Singulisphaera acidiphila DSM 18658.</title>
        <authorList>
            <consortium name="US DOE Joint Genome Institute (JGI-PGF)"/>
            <person name="Lucas S."/>
            <person name="Copeland A."/>
            <person name="Lapidus A."/>
            <person name="Glavina del Rio T."/>
            <person name="Dalin E."/>
            <person name="Tice H."/>
            <person name="Bruce D."/>
            <person name="Goodwin L."/>
            <person name="Pitluck S."/>
            <person name="Peters L."/>
            <person name="Ovchinnikova G."/>
            <person name="Chertkov O."/>
            <person name="Kyrpides N."/>
            <person name="Mavromatis K."/>
            <person name="Ivanova N."/>
            <person name="Brettin T."/>
            <person name="Detter J.C."/>
            <person name="Han C."/>
            <person name="Larimer F."/>
            <person name="Land M."/>
            <person name="Hauser L."/>
            <person name="Markowitz V."/>
            <person name="Cheng J.-F."/>
            <person name="Hugenholtz P."/>
            <person name="Woyke T."/>
            <person name="Wu D."/>
            <person name="Tindall B."/>
            <person name="Pomrenke H."/>
            <person name="Brambilla E."/>
            <person name="Klenk H.-P."/>
            <person name="Eisen J.A."/>
        </authorList>
    </citation>
    <scope>NUCLEOTIDE SEQUENCE [LARGE SCALE GENOMIC DNA]</scope>
    <source>
        <strain evidence="3">ATCC BAA-1392 / DSM 18658 / VKM B-2454 / MOB10</strain>
    </source>
</reference>
<evidence type="ECO:0000313" key="2">
    <source>
        <dbReference type="EMBL" id="AGA27548.1"/>
    </source>
</evidence>
<dbReference type="HOGENOM" id="CLU_908808_0_0_0"/>
<dbReference type="eggNOG" id="COG1571">
    <property type="taxonomic scope" value="Bacteria"/>
</dbReference>
<feature type="transmembrane region" description="Helical" evidence="1">
    <location>
        <begin position="257"/>
        <end position="280"/>
    </location>
</feature>
<keyword evidence="1" id="KW-1133">Transmembrane helix</keyword>
<accession>L0DFF3</accession>